<feature type="domain" description="CobQ/CobB/MinD/ParA nucleotide binding" evidence="9">
    <location>
        <begin position="462"/>
        <end position="687"/>
    </location>
</feature>
<comment type="pathway">
    <text evidence="2 6">Cofactor biosynthesis; adenosylcobalamin biosynthesis.</text>
</comment>
<comment type="function">
    <text evidence="6">Catalyzes amidations at positions B, D, E, and G on adenosylcobyrinic A,C-diamide. NH(2) groups are provided by glutamine, and one molecule of ATP is hydrogenolyzed for each amidation.</text>
</comment>
<dbReference type="Pfam" id="PF01656">
    <property type="entry name" value="CbiA"/>
    <property type="match status" value="1"/>
</dbReference>
<dbReference type="CDD" id="cd05389">
    <property type="entry name" value="CobQ_N"/>
    <property type="match status" value="1"/>
</dbReference>
<sequence length="978" mass="106560">MLERYGHGGDLRTAAELFGTPEEGFTDYSSNMNPLGPPDAVRHILTERWRELIHYPDPAVRELTARLAEKHGVEPASILVGNGAAELIDLAVRVLRPQVTGLVRPSFGEYEEAVERAGGRIADIAAHERDGFGVTLDALREASLDCDTLFLGHPNNPTGRVLPEEVLRWLASGADGTRAIVDEAFLDFTENEERLTLARDAAASQHLIVIRSMTKFYAVPGIRLGYAIAHPDIIAGLKRLQVPWSVNALAQWIGLAALEDGEYARRTLAWLAPAREELTAGLRGLGLTVYDSDVNFVLFSLKPLGLLIPDVQRAMGRRGVLLRDASTFPGLDGTYGRLAVKGQESNAKVIVLLGEVIGELLAEKDRASAGQSLDMPETSLDAESSSEKRIRQESDVKLQNTDASENVLGRPSGQSTGSISDMSAAQSAVNTAPGLTAMATIGHSGEQEEAASGGHGYARTLMLQGTASDVGKSLLTAALCRILLQDGYRVAPFKSQNMSLNSYVTPDGKEIGRAQGMQADACRIAATTDMNPILLKPKKDMVSQVVVHGKPYRDLDARTYREKYLPEAEIVVKEALHRLRQSVDIVVMEGAGSPAEVNLKSRDIVNMRLAGWADAPVLLVADIDRGGVFASLVGTLEILTEEERARVQGFVINKFRGDVTLLQPGLDWLEERTGKPVLGVIPYLPDLGLEDEDSASLERRLAEGHAGSAGQPDSADERQKLDIVVIRHPRLSNFTDIDPLLQESDVRVRFVTKAGEFGRPDAVILPGSKNTVDDLIYLRQAGLDREIIQLAAEGGWVVGICAGYQMLGQRLLDPELVESDRPELPGLGLLPTETVFAADKRTVRVEGSTRLYAEQDAHYPVTGYEIHMGRTSFLEPVEPAFTLEPDAVSSSASAGSGEALIQDGVVTQDGKLWGTYLHGVLHNDDFRRAFLNRIRAGKGWAPLQAELRFQEQREAAFDRLAEHVRSSLDMTRLYEMIK</sequence>
<dbReference type="PROSITE" id="PS51274">
    <property type="entry name" value="GATASE_COBBQ"/>
    <property type="match status" value="1"/>
</dbReference>
<dbReference type="InterPro" id="IPR015422">
    <property type="entry name" value="PyrdxlP-dep_Trfase_small"/>
</dbReference>
<dbReference type="InterPro" id="IPR047045">
    <property type="entry name" value="CobQ_N"/>
</dbReference>
<feature type="active site" description="Nucleophile" evidence="6">
    <location>
        <position position="801"/>
    </location>
</feature>
<dbReference type="InterPro" id="IPR005860">
    <property type="entry name" value="CobD"/>
</dbReference>
<evidence type="ECO:0000259" key="9">
    <source>
        <dbReference type="Pfam" id="PF01656"/>
    </source>
</evidence>
<dbReference type="CDD" id="cd00609">
    <property type="entry name" value="AAT_like"/>
    <property type="match status" value="1"/>
</dbReference>
<reference evidence="11 12" key="1">
    <citation type="submission" date="2024-04" db="EMBL/GenBank/DDBJ databases">
        <title>draft genome sequnece of Paenibacillus filicis.</title>
        <authorList>
            <person name="Kim D.-U."/>
        </authorList>
    </citation>
    <scope>NUCLEOTIDE SEQUENCE [LARGE SCALE GENOMIC DNA]</scope>
    <source>
        <strain evidence="11 12">KACC14197</strain>
    </source>
</reference>
<evidence type="ECO:0000256" key="3">
    <source>
        <dbReference type="ARBA" id="ARBA00022573"/>
    </source>
</evidence>
<evidence type="ECO:0000256" key="6">
    <source>
        <dbReference type="HAMAP-Rule" id="MF_00028"/>
    </source>
</evidence>
<dbReference type="InterPro" id="IPR015421">
    <property type="entry name" value="PyrdxlP-dep_Trfase_major"/>
</dbReference>
<dbReference type="PANTHER" id="PTHR21343:SF1">
    <property type="entry name" value="COBYRIC ACID SYNTHASE"/>
    <property type="match status" value="1"/>
</dbReference>
<dbReference type="InterPro" id="IPR029062">
    <property type="entry name" value="Class_I_gatase-like"/>
</dbReference>
<evidence type="ECO:0000256" key="2">
    <source>
        <dbReference type="ARBA" id="ARBA00004953"/>
    </source>
</evidence>
<dbReference type="Gene3D" id="3.40.50.300">
    <property type="entry name" value="P-loop containing nucleotide triphosphate hydrolases"/>
    <property type="match status" value="1"/>
</dbReference>
<dbReference type="Gene3D" id="3.90.1150.10">
    <property type="entry name" value="Aspartate Aminotransferase, domain 1"/>
    <property type="match status" value="1"/>
</dbReference>
<dbReference type="CDD" id="cd01750">
    <property type="entry name" value="GATase1_CobQ"/>
    <property type="match status" value="1"/>
</dbReference>
<dbReference type="PROSITE" id="PS00105">
    <property type="entry name" value="AA_TRANSFER_CLASS_1"/>
    <property type="match status" value="1"/>
</dbReference>
<evidence type="ECO:0000313" key="12">
    <source>
        <dbReference type="Proteomes" id="UP001469365"/>
    </source>
</evidence>
<proteinExistence type="inferred from homology"/>
<gene>
    <name evidence="6" type="primary">cobQ</name>
    <name evidence="11" type="ORF">WMW72_03730</name>
</gene>
<evidence type="ECO:0000256" key="5">
    <source>
        <dbReference type="ARBA" id="ARBA00048531"/>
    </source>
</evidence>
<dbReference type="InterPro" id="IPR004839">
    <property type="entry name" value="Aminotransferase_I/II_large"/>
</dbReference>
<protein>
    <recommendedName>
        <fullName evidence="6">Cobyric acid synthase</fullName>
    </recommendedName>
</protein>
<comment type="catalytic activity">
    <reaction evidence="5">
        <text>O-phospho-L-threonine + H(+) = (R)-1-aminopropan-2-yl phosphate + CO2</text>
        <dbReference type="Rhea" id="RHEA:11492"/>
        <dbReference type="ChEBI" id="CHEBI:15378"/>
        <dbReference type="ChEBI" id="CHEBI:16526"/>
        <dbReference type="ChEBI" id="CHEBI:58563"/>
        <dbReference type="ChEBI" id="CHEBI:58675"/>
        <dbReference type="EC" id="4.1.1.81"/>
    </reaction>
</comment>
<dbReference type="NCBIfam" id="TIGR01140">
    <property type="entry name" value="L_thr_O3P_dcar"/>
    <property type="match status" value="1"/>
</dbReference>
<feature type="compositionally biased region" description="Basic and acidic residues" evidence="7">
    <location>
        <begin position="385"/>
        <end position="396"/>
    </location>
</feature>
<dbReference type="InterPro" id="IPR004838">
    <property type="entry name" value="NHTrfase_class1_PyrdxlP-BS"/>
</dbReference>
<organism evidence="11 12">
    <name type="scientific">Paenibacillus filicis</name>
    <dbReference type="NCBI Taxonomy" id="669464"/>
    <lineage>
        <taxon>Bacteria</taxon>
        <taxon>Bacillati</taxon>
        <taxon>Bacillota</taxon>
        <taxon>Bacilli</taxon>
        <taxon>Bacillales</taxon>
        <taxon>Paenibacillaceae</taxon>
        <taxon>Paenibacillus</taxon>
    </lineage>
</organism>
<dbReference type="SUPFAM" id="SSF53383">
    <property type="entry name" value="PLP-dependent transferases"/>
    <property type="match status" value="1"/>
</dbReference>
<comment type="caution">
    <text evidence="11">The sequence shown here is derived from an EMBL/GenBank/DDBJ whole genome shotgun (WGS) entry which is preliminary data.</text>
</comment>
<evidence type="ECO:0000313" key="11">
    <source>
        <dbReference type="EMBL" id="MEK8127015.1"/>
    </source>
</evidence>
<dbReference type="SUPFAM" id="SSF52317">
    <property type="entry name" value="Class I glutamine amidotransferase-like"/>
    <property type="match status" value="1"/>
</dbReference>
<feature type="region of interest" description="Disordered" evidence="7">
    <location>
        <begin position="367"/>
        <end position="426"/>
    </location>
</feature>
<evidence type="ECO:0000259" key="10">
    <source>
        <dbReference type="Pfam" id="PF07685"/>
    </source>
</evidence>
<dbReference type="PANTHER" id="PTHR21343">
    <property type="entry name" value="DETHIOBIOTIN SYNTHETASE"/>
    <property type="match status" value="1"/>
</dbReference>
<dbReference type="InterPro" id="IPR004459">
    <property type="entry name" value="CobQ_synth"/>
</dbReference>
<evidence type="ECO:0000256" key="4">
    <source>
        <dbReference type="ARBA" id="ARBA00022962"/>
    </source>
</evidence>
<dbReference type="SUPFAM" id="SSF52540">
    <property type="entry name" value="P-loop containing nucleoside triphosphate hydrolases"/>
    <property type="match status" value="1"/>
</dbReference>
<dbReference type="Gene3D" id="3.40.50.880">
    <property type="match status" value="1"/>
</dbReference>
<dbReference type="Pfam" id="PF07685">
    <property type="entry name" value="GATase_3"/>
    <property type="match status" value="1"/>
</dbReference>
<dbReference type="InterPro" id="IPR027417">
    <property type="entry name" value="P-loop_NTPase"/>
</dbReference>
<dbReference type="InterPro" id="IPR011698">
    <property type="entry name" value="GATase_3"/>
</dbReference>
<comment type="function">
    <text evidence="1">Decarboxylates L-threonine-O-3-phosphate to yield (R)-1-amino-2-propanol O-2-phosphate, the precursor for the linkage between the nucleotide loop and the corrin ring in cobalamin.</text>
</comment>
<feature type="domain" description="CobB/CobQ-like glutamine amidotransferase" evidence="10">
    <location>
        <begin position="722"/>
        <end position="925"/>
    </location>
</feature>
<dbReference type="NCBIfam" id="TIGR00313">
    <property type="entry name" value="cobQ"/>
    <property type="match status" value="1"/>
</dbReference>
<dbReference type="NCBIfam" id="NF001989">
    <property type="entry name" value="PRK00784.1"/>
    <property type="match status" value="1"/>
</dbReference>
<feature type="domain" description="Aminotransferase class I/classII large" evidence="8">
    <location>
        <begin position="29"/>
        <end position="344"/>
    </location>
</feature>
<dbReference type="Proteomes" id="UP001469365">
    <property type="component" value="Unassembled WGS sequence"/>
</dbReference>
<name>A0ABU9DDT4_9BACL</name>
<evidence type="ECO:0000256" key="7">
    <source>
        <dbReference type="SAM" id="MobiDB-lite"/>
    </source>
</evidence>
<dbReference type="Pfam" id="PF00155">
    <property type="entry name" value="Aminotran_1_2"/>
    <property type="match status" value="1"/>
</dbReference>
<feature type="active site" evidence="6">
    <location>
        <position position="918"/>
    </location>
</feature>
<dbReference type="EMBL" id="JBBPCC010000001">
    <property type="protein sequence ID" value="MEK8127015.1"/>
    <property type="molecule type" value="Genomic_DNA"/>
</dbReference>
<dbReference type="HAMAP" id="MF_00028">
    <property type="entry name" value="CobQ"/>
    <property type="match status" value="1"/>
</dbReference>
<dbReference type="Gene3D" id="3.40.640.10">
    <property type="entry name" value="Type I PLP-dependent aspartate aminotransferase-like (Major domain)"/>
    <property type="match status" value="1"/>
</dbReference>
<evidence type="ECO:0000256" key="1">
    <source>
        <dbReference type="ARBA" id="ARBA00003444"/>
    </source>
</evidence>
<dbReference type="InterPro" id="IPR015424">
    <property type="entry name" value="PyrdxlP-dep_Trfase"/>
</dbReference>
<keyword evidence="12" id="KW-1185">Reference proteome</keyword>
<keyword evidence="4 6" id="KW-0315">Glutamine amidotransferase</keyword>
<dbReference type="RefSeq" id="WP_341414102.1">
    <property type="nucleotide sequence ID" value="NZ_JBBPCC010000001.1"/>
</dbReference>
<accession>A0ABU9DDT4</accession>
<comment type="similarity">
    <text evidence="6">Belongs to the CobB/CobQ family. CobQ subfamily.</text>
</comment>
<dbReference type="InterPro" id="IPR033949">
    <property type="entry name" value="CobQ_GATase1"/>
</dbReference>
<dbReference type="InterPro" id="IPR002586">
    <property type="entry name" value="CobQ/CobB/MinD/ParA_Nub-bd_dom"/>
</dbReference>
<evidence type="ECO:0000259" key="8">
    <source>
        <dbReference type="Pfam" id="PF00155"/>
    </source>
</evidence>
<feature type="compositionally biased region" description="Polar residues" evidence="7">
    <location>
        <begin position="412"/>
        <end position="426"/>
    </location>
</feature>
<keyword evidence="3 6" id="KW-0169">Cobalamin biosynthesis</keyword>